<dbReference type="PANTHER" id="PTHR37984">
    <property type="entry name" value="PROTEIN CBG26694"/>
    <property type="match status" value="1"/>
</dbReference>
<keyword evidence="6" id="KW-0695">RNA-directed DNA polymerase</keyword>
<dbReference type="GO" id="GO:0016787">
    <property type="term" value="F:hydrolase activity"/>
    <property type="evidence" value="ECO:0007669"/>
    <property type="project" value="UniProtKB-KW"/>
</dbReference>
<evidence type="ECO:0000313" key="8">
    <source>
        <dbReference type="EMBL" id="KAH8374212.1"/>
    </source>
</evidence>
<evidence type="ECO:0000256" key="2">
    <source>
        <dbReference type="ARBA" id="ARBA00022695"/>
    </source>
</evidence>
<dbReference type="InterPro" id="IPR041373">
    <property type="entry name" value="RT_RNaseH"/>
</dbReference>
<feature type="non-terminal residue" evidence="8">
    <location>
        <position position="180"/>
    </location>
</feature>
<dbReference type="CDD" id="cd09274">
    <property type="entry name" value="RNase_HI_RT_Ty3"/>
    <property type="match status" value="1"/>
</dbReference>
<evidence type="ECO:0000256" key="3">
    <source>
        <dbReference type="ARBA" id="ARBA00022722"/>
    </source>
</evidence>
<dbReference type="FunFam" id="3.10.20.370:FF:000001">
    <property type="entry name" value="Retrovirus-related Pol polyprotein from transposon 17.6-like protein"/>
    <property type="match status" value="1"/>
</dbReference>
<keyword evidence="5" id="KW-0378">Hydrolase</keyword>
<dbReference type="GO" id="GO:0004519">
    <property type="term" value="F:endonuclease activity"/>
    <property type="evidence" value="ECO:0007669"/>
    <property type="project" value="UniProtKB-KW"/>
</dbReference>
<feature type="non-terminal residue" evidence="8">
    <location>
        <position position="1"/>
    </location>
</feature>
<dbReference type="Pfam" id="PF17917">
    <property type="entry name" value="RT_RNaseH"/>
    <property type="match status" value="1"/>
</dbReference>
<dbReference type="Proteomes" id="UP001200034">
    <property type="component" value="Unassembled WGS sequence"/>
</dbReference>
<keyword evidence="3" id="KW-0540">Nuclease</keyword>
<dbReference type="SUPFAM" id="SSF56672">
    <property type="entry name" value="DNA/RNA polymerases"/>
    <property type="match status" value="1"/>
</dbReference>
<accession>A0AAD4K2Q3</accession>
<name>A0AAD4K2Q3_9MUSC</name>
<evidence type="ECO:0000313" key="9">
    <source>
        <dbReference type="Proteomes" id="UP001200034"/>
    </source>
</evidence>
<dbReference type="GO" id="GO:0003964">
    <property type="term" value="F:RNA-directed DNA polymerase activity"/>
    <property type="evidence" value="ECO:0007669"/>
    <property type="project" value="UniProtKB-KW"/>
</dbReference>
<evidence type="ECO:0000256" key="6">
    <source>
        <dbReference type="ARBA" id="ARBA00022918"/>
    </source>
</evidence>
<protein>
    <recommendedName>
        <fullName evidence="7">Reverse transcriptase RNase H-like domain-containing protein</fullName>
    </recommendedName>
</protein>
<dbReference type="Gene3D" id="3.10.20.370">
    <property type="match status" value="1"/>
</dbReference>
<gene>
    <name evidence="8" type="ORF">KR093_007067</name>
</gene>
<keyword evidence="2" id="KW-0548">Nucleotidyltransferase</keyword>
<dbReference type="InterPro" id="IPR050951">
    <property type="entry name" value="Retrovirus_Pol_polyprotein"/>
</dbReference>
<keyword evidence="1" id="KW-0808">Transferase</keyword>
<evidence type="ECO:0000256" key="1">
    <source>
        <dbReference type="ARBA" id="ARBA00022679"/>
    </source>
</evidence>
<reference evidence="8" key="1">
    <citation type="journal article" date="2021" name="Mol. Ecol. Resour.">
        <title>Phylogenomic analyses of the genus Drosophila reveals genomic signals of climate adaptation.</title>
        <authorList>
            <person name="Li F."/>
            <person name="Rane R.V."/>
            <person name="Luria V."/>
            <person name="Xiong Z."/>
            <person name="Chen J."/>
            <person name="Li Z."/>
            <person name="Catullo R.A."/>
            <person name="Griffin P.C."/>
            <person name="Schiffer M."/>
            <person name="Pearce S."/>
            <person name="Lee S.F."/>
            <person name="McElroy K."/>
            <person name="Stocker A."/>
            <person name="Shirriffs J."/>
            <person name="Cockerell F."/>
            <person name="Coppin C."/>
            <person name="Sgro C.M."/>
            <person name="Karger A."/>
            <person name="Cain J.W."/>
            <person name="Weber J.A."/>
            <person name="Santpere G."/>
            <person name="Kirschner M.W."/>
            <person name="Hoffmann A.A."/>
            <person name="Oakeshott J.G."/>
            <person name="Zhang G."/>
        </authorList>
    </citation>
    <scope>NUCLEOTIDE SEQUENCE</scope>
    <source>
        <strain evidence="8">BGI-SZ-2011g</strain>
    </source>
</reference>
<evidence type="ECO:0000256" key="5">
    <source>
        <dbReference type="ARBA" id="ARBA00022801"/>
    </source>
</evidence>
<keyword evidence="9" id="KW-1185">Reference proteome</keyword>
<evidence type="ECO:0000256" key="4">
    <source>
        <dbReference type="ARBA" id="ARBA00022759"/>
    </source>
</evidence>
<keyword evidence="4" id="KW-0255">Endonuclease</keyword>
<dbReference type="InterPro" id="IPR043502">
    <property type="entry name" value="DNA/RNA_pol_sf"/>
</dbReference>
<comment type="caution">
    <text evidence="8">The sequence shown here is derived from an EMBL/GenBank/DDBJ whole genome shotgun (WGS) entry which is preliminary data.</text>
</comment>
<proteinExistence type="predicted"/>
<dbReference type="AlphaFoldDB" id="A0AAD4K2Q3"/>
<dbReference type="EMBL" id="JAJJHW010001855">
    <property type="protein sequence ID" value="KAH8374212.1"/>
    <property type="molecule type" value="Genomic_DNA"/>
</dbReference>
<sequence>WNDAAQEAFVHLKTKLTSAPVLSSPNFSKTFLLICDASSYGLGCVLAQKSEDGTEMPIAYMSIKLSKAQRNYAVTELECLAVIKGIQKFRAYIEGQHFVVITDHASLLWLMRQKDLSGRLARWSIRLQGFSFVIKHRKGSQNVVADTLSRRDELTLDELSACDPIVDLSSTEFESSEYLE</sequence>
<organism evidence="8 9">
    <name type="scientific">Drosophila rubida</name>
    <dbReference type="NCBI Taxonomy" id="30044"/>
    <lineage>
        <taxon>Eukaryota</taxon>
        <taxon>Metazoa</taxon>
        <taxon>Ecdysozoa</taxon>
        <taxon>Arthropoda</taxon>
        <taxon>Hexapoda</taxon>
        <taxon>Insecta</taxon>
        <taxon>Pterygota</taxon>
        <taxon>Neoptera</taxon>
        <taxon>Endopterygota</taxon>
        <taxon>Diptera</taxon>
        <taxon>Brachycera</taxon>
        <taxon>Muscomorpha</taxon>
        <taxon>Ephydroidea</taxon>
        <taxon>Drosophilidae</taxon>
        <taxon>Drosophila</taxon>
    </lineage>
</organism>
<dbReference type="PANTHER" id="PTHR37984:SF5">
    <property type="entry name" value="PROTEIN NYNRIN-LIKE"/>
    <property type="match status" value="1"/>
</dbReference>
<feature type="domain" description="Reverse transcriptase RNase H-like" evidence="7">
    <location>
        <begin position="26"/>
        <end position="130"/>
    </location>
</feature>
<evidence type="ECO:0000259" key="7">
    <source>
        <dbReference type="Pfam" id="PF17917"/>
    </source>
</evidence>